<comment type="caution">
    <text evidence="2">The sequence shown here is derived from an EMBL/GenBank/DDBJ whole genome shotgun (WGS) entry which is preliminary data.</text>
</comment>
<protein>
    <submittedName>
        <fullName evidence="2">PadR family transcriptional regulator</fullName>
    </submittedName>
</protein>
<dbReference type="Proteomes" id="UP001211894">
    <property type="component" value="Unassembled WGS sequence"/>
</dbReference>
<reference evidence="2 3" key="1">
    <citation type="submission" date="2023-01" db="EMBL/GenBank/DDBJ databases">
        <title>Bacillus changyiensis sp. nov., isolated from a coastal deposit.</title>
        <authorList>
            <person name="Xiao G."/>
            <person name="Lai Q."/>
            <person name="Hu Z."/>
            <person name="Shao Z."/>
        </authorList>
    </citation>
    <scope>NUCLEOTIDE SEQUENCE [LARGE SCALE GENOMIC DNA]</scope>
    <source>
        <strain evidence="2 3">CLL-7-23</strain>
    </source>
</reference>
<dbReference type="SUPFAM" id="SSF46785">
    <property type="entry name" value="Winged helix' DNA-binding domain"/>
    <property type="match status" value="1"/>
</dbReference>
<dbReference type="InterPro" id="IPR052509">
    <property type="entry name" value="Metal_resp_DNA-bind_regulator"/>
</dbReference>
<dbReference type="PANTHER" id="PTHR33169">
    <property type="entry name" value="PADR-FAMILY TRANSCRIPTIONAL REGULATOR"/>
    <property type="match status" value="1"/>
</dbReference>
<dbReference type="RefSeq" id="WP_271338969.1">
    <property type="nucleotide sequence ID" value="NZ_JAQKAB010000001.1"/>
</dbReference>
<evidence type="ECO:0000259" key="1">
    <source>
        <dbReference type="Pfam" id="PF03551"/>
    </source>
</evidence>
<dbReference type="EMBL" id="JAQKAB010000001">
    <property type="protein sequence ID" value="MDA7025110.1"/>
    <property type="molecule type" value="Genomic_DNA"/>
</dbReference>
<dbReference type="Pfam" id="PF03551">
    <property type="entry name" value="PadR"/>
    <property type="match status" value="1"/>
</dbReference>
<feature type="domain" description="Transcription regulator PadR N-terminal" evidence="1">
    <location>
        <begin position="16"/>
        <end position="89"/>
    </location>
</feature>
<dbReference type="Gene3D" id="1.10.10.10">
    <property type="entry name" value="Winged helix-like DNA-binding domain superfamily/Winged helix DNA-binding domain"/>
    <property type="match status" value="1"/>
</dbReference>
<accession>A0ABT4WYJ9</accession>
<gene>
    <name evidence="2" type="ORF">PJ311_00635</name>
</gene>
<proteinExistence type="predicted"/>
<sequence length="112" mass="12836">MNFDKSLVAGSTMLLVLHLLDHQDMYGYQIVKELEKRSENTFTLKEGTLYPILHSLEKNGLAISYMSAGESGRKRKYYQITNSGKKQLADKKEEWLIFTRTVNKVIGGSRYA</sequence>
<name>A0ABT4WYJ9_9BACI</name>
<organism evidence="2 3">
    <name type="scientific">Bacillus changyiensis</name>
    <dbReference type="NCBI Taxonomy" id="3004103"/>
    <lineage>
        <taxon>Bacteria</taxon>
        <taxon>Bacillati</taxon>
        <taxon>Bacillota</taxon>
        <taxon>Bacilli</taxon>
        <taxon>Bacillales</taxon>
        <taxon>Bacillaceae</taxon>
        <taxon>Bacillus</taxon>
    </lineage>
</organism>
<dbReference type="InterPro" id="IPR005149">
    <property type="entry name" value="Tscrpt_reg_PadR_N"/>
</dbReference>
<dbReference type="PANTHER" id="PTHR33169:SF14">
    <property type="entry name" value="TRANSCRIPTIONAL REGULATOR RV3488"/>
    <property type="match status" value="1"/>
</dbReference>
<dbReference type="InterPro" id="IPR036390">
    <property type="entry name" value="WH_DNA-bd_sf"/>
</dbReference>
<keyword evidence="3" id="KW-1185">Reference proteome</keyword>
<dbReference type="InterPro" id="IPR036388">
    <property type="entry name" value="WH-like_DNA-bd_sf"/>
</dbReference>
<evidence type="ECO:0000313" key="2">
    <source>
        <dbReference type="EMBL" id="MDA7025110.1"/>
    </source>
</evidence>
<evidence type="ECO:0000313" key="3">
    <source>
        <dbReference type="Proteomes" id="UP001211894"/>
    </source>
</evidence>